<evidence type="ECO:0000256" key="1">
    <source>
        <dbReference type="ARBA" id="ARBA00004162"/>
    </source>
</evidence>
<dbReference type="Pfam" id="PF00069">
    <property type="entry name" value="Pkinase"/>
    <property type="match status" value="1"/>
</dbReference>
<keyword evidence="14 23" id="KW-0547">Nucleotide-binding</keyword>
<dbReference type="FunFam" id="3.80.10.10:FF:000233">
    <property type="entry name" value="Leucine-rich repeat receptor-like protein kinase TDR"/>
    <property type="match status" value="1"/>
</dbReference>
<feature type="transmembrane region" description="Helical" evidence="24">
    <location>
        <begin position="630"/>
        <end position="653"/>
    </location>
</feature>
<keyword evidence="12 25" id="KW-0732">Signal</keyword>
<keyword evidence="15" id="KW-0418">Kinase</keyword>
<dbReference type="InterPro" id="IPR000719">
    <property type="entry name" value="Prot_kinase_dom"/>
</dbReference>
<evidence type="ECO:0000256" key="21">
    <source>
        <dbReference type="ARBA" id="ARBA00047899"/>
    </source>
</evidence>
<evidence type="ECO:0000256" key="7">
    <source>
        <dbReference type="ARBA" id="ARBA00022527"/>
    </source>
</evidence>
<dbReference type="EMBL" id="CAXHTB010000009">
    <property type="protein sequence ID" value="CAL0312249.1"/>
    <property type="molecule type" value="Genomic_DNA"/>
</dbReference>
<comment type="subcellular location">
    <subcellularLocation>
        <location evidence="1">Cell membrane</location>
        <topology evidence="1">Single-pass membrane protein</topology>
    </subcellularLocation>
    <subcellularLocation>
        <location evidence="2">Membrane</location>
        <topology evidence="2">Single-pass type I membrane protein</topology>
    </subcellularLocation>
</comment>
<keyword evidence="8" id="KW-0597">Phosphoprotein</keyword>
<feature type="chain" id="PRO_5043785457" description="non-specific serine/threonine protein kinase" evidence="25">
    <location>
        <begin position="24"/>
        <end position="977"/>
    </location>
</feature>
<dbReference type="GO" id="GO:0004674">
    <property type="term" value="F:protein serine/threonine kinase activity"/>
    <property type="evidence" value="ECO:0007669"/>
    <property type="project" value="UniProtKB-KW"/>
</dbReference>
<dbReference type="SUPFAM" id="SSF56112">
    <property type="entry name" value="Protein kinase-like (PK-like)"/>
    <property type="match status" value="1"/>
</dbReference>
<keyword evidence="28" id="KW-1185">Reference proteome</keyword>
<keyword evidence="9" id="KW-0433">Leucine-rich repeat</keyword>
<comment type="caution">
    <text evidence="27">The sequence shown here is derived from an EMBL/GenBank/DDBJ whole genome shotgun (WGS) entry which is preliminary data.</text>
</comment>
<keyword evidence="6" id="KW-1003">Cell membrane</keyword>
<dbReference type="PROSITE" id="PS00107">
    <property type="entry name" value="PROTEIN_KINASE_ATP"/>
    <property type="match status" value="1"/>
</dbReference>
<evidence type="ECO:0000256" key="12">
    <source>
        <dbReference type="ARBA" id="ARBA00022729"/>
    </source>
</evidence>
<dbReference type="InterPro" id="IPR001611">
    <property type="entry name" value="Leu-rich_rpt"/>
</dbReference>
<dbReference type="FunFam" id="3.80.10.10:FF:000275">
    <property type="entry name" value="Leucine-rich repeat receptor-like protein kinase"/>
    <property type="match status" value="1"/>
</dbReference>
<evidence type="ECO:0000256" key="16">
    <source>
        <dbReference type="ARBA" id="ARBA00022840"/>
    </source>
</evidence>
<keyword evidence="18 24" id="KW-0472">Membrane</keyword>
<dbReference type="InterPro" id="IPR032675">
    <property type="entry name" value="LRR_dom_sf"/>
</dbReference>
<evidence type="ECO:0000256" key="4">
    <source>
        <dbReference type="ARBA" id="ARBA00009592"/>
    </source>
</evidence>
<feature type="signal peptide" evidence="25">
    <location>
        <begin position="1"/>
        <end position="23"/>
    </location>
</feature>
<comment type="catalytic activity">
    <reaction evidence="21">
        <text>L-threonyl-[protein] + ATP = O-phospho-L-threonyl-[protein] + ADP + H(+)</text>
        <dbReference type="Rhea" id="RHEA:46608"/>
        <dbReference type="Rhea" id="RHEA-COMP:11060"/>
        <dbReference type="Rhea" id="RHEA-COMP:11605"/>
        <dbReference type="ChEBI" id="CHEBI:15378"/>
        <dbReference type="ChEBI" id="CHEBI:30013"/>
        <dbReference type="ChEBI" id="CHEBI:30616"/>
        <dbReference type="ChEBI" id="CHEBI:61977"/>
        <dbReference type="ChEBI" id="CHEBI:456216"/>
        <dbReference type="EC" id="2.7.11.1"/>
    </reaction>
</comment>
<keyword evidence="11 24" id="KW-0812">Transmembrane</keyword>
<evidence type="ECO:0000256" key="10">
    <source>
        <dbReference type="ARBA" id="ARBA00022679"/>
    </source>
</evidence>
<evidence type="ECO:0000256" key="19">
    <source>
        <dbReference type="ARBA" id="ARBA00023170"/>
    </source>
</evidence>
<evidence type="ECO:0000256" key="15">
    <source>
        <dbReference type="ARBA" id="ARBA00022777"/>
    </source>
</evidence>
<dbReference type="SMART" id="SM00220">
    <property type="entry name" value="S_TKc"/>
    <property type="match status" value="1"/>
</dbReference>
<evidence type="ECO:0000256" key="22">
    <source>
        <dbReference type="ARBA" id="ARBA00048679"/>
    </source>
</evidence>
<dbReference type="AlphaFoldDB" id="A0AAV1WS79"/>
<dbReference type="SUPFAM" id="SSF52047">
    <property type="entry name" value="RNI-like"/>
    <property type="match status" value="1"/>
</dbReference>
<dbReference type="InterPro" id="IPR051716">
    <property type="entry name" value="Plant_RL_S/T_kinase"/>
</dbReference>
<evidence type="ECO:0000256" key="13">
    <source>
        <dbReference type="ARBA" id="ARBA00022737"/>
    </source>
</evidence>
<evidence type="ECO:0000256" key="17">
    <source>
        <dbReference type="ARBA" id="ARBA00022989"/>
    </source>
</evidence>
<evidence type="ECO:0000256" key="24">
    <source>
        <dbReference type="SAM" id="Phobius"/>
    </source>
</evidence>
<dbReference type="SUPFAM" id="SSF52058">
    <property type="entry name" value="L domain-like"/>
    <property type="match status" value="1"/>
</dbReference>
<organism evidence="27 28">
    <name type="scientific">Lupinus luteus</name>
    <name type="common">European yellow lupine</name>
    <dbReference type="NCBI Taxonomy" id="3873"/>
    <lineage>
        <taxon>Eukaryota</taxon>
        <taxon>Viridiplantae</taxon>
        <taxon>Streptophyta</taxon>
        <taxon>Embryophyta</taxon>
        <taxon>Tracheophyta</taxon>
        <taxon>Spermatophyta</taxon>
        <taxon>Magnoliopsida</taxon>
        <taxon>eudicotyledons</taxon>
        <taxon>Gunneridae</taxon>
        <taxon>Pentapetalae</taxon>
        <taxon>rosids</taxon>
        <taxon>fabids</taxon>
        <taxon>Fabales</taxon>
        <taxon>Fabaceae</taxon>
        <taxon>Papilionoideae</taxon>
        <taxon>50 kb inversion clade</taxon>
        <taxon>genistoids sensu lato</taxon>
        <taxon>core genistoids</taxon>
        <taxon>Genisteae</taxon>
        <taxon>Lupinus</taxon>
    </lineage>
</organism>
<evidence type="ECO:0000256" key="20">
    <source>
        <dbReference type="ARBA" id="ARBA00023180"/>
    </source>
</evidence>
<dbReference type="InterPro" id="IPR017441">
    <property type="entry name" value="Protein_kinase_ATP_BS"/>
</dbReference>
<feature type="domain" description="Protein kinase" evidence="26">
    <location>
        <begin position="688"/>
        <end position="977"/>
    </location>
</feature>
<evidence type="ECO:0000256" key="18">
    <source>
        <dbReference type="ARBA" id="ARBA00023136"/>
    </source>
</evidence>
<evidence type="ECO:0000256" key="14">
    <source>
        <dbReference type="ARBA" id="ARBA00022741"/>
    </source>
</evidence>
<dbReference type="FunFam" id="3.80.10.10:FF:000453">
    <property type="entry name" value="Leucine-rich receptor-like protein kinase family protein"/>
    <property type="match status" value="1"/>
</dbReference>
<dbReference type="GO" id="GO:0005524">
    <property type="term" value="F:ATP binding"/>
    <property type="evidence" value="ECO:0007669"/>
    <property type="project" value="UniProtKB-UniRule"/>
</dbReference>
<evidence type="ECO:0000256" key="23">
    <source>
        <dbReference type="PROSITE-ProRule" id="PRU10141"/>
    </source>
</evidence>
<evidence type="ECO:0000313" key="28">
    <source>
        <dbReference type="Proteomes" id="UP001497480"/>
    </source>
</evidence>
<name>A0AAV1WS79_LUPLU</name>
<evidence type="ECO:0000256" key="6">
    <source>
        <dbReference type="ARBA" id="ARBA00022475"/>
    </source>
</evidence>
<evidence type="ECO:0000256" key="5">
    <source>
        <dbReference type="ARBA" id="ARBA00012513"/>
    </source>
</evidence>
<accession>A0AAV1WS79</accession>
<dbReference type="EC" id="2.7.11.1" evidence="5"/>
<keyword evidence="7" id="KW-0723">Serine/threonine-protein kinase</keyword>
<evidence type="ECO:0000256" key="8">
    <source>
        <dbReference type="ARBA" id="ARBA00022553"/>
    </source>
</evidence>
<sequence>MQQQVLNPFFSLLLLLCLTSIISLGLSSLYKDTQILLRVKSTQLQDKDNILKDWVPNSNNPCNWTGITCDIRNISVVSIDLSHFNLYGEFPCGFCYIRTLRKLSLGYNNLGSTINMHSLSLCSKLFVLDLTQNLFIGQLPEFASEFSEIRVLDLSYNNFSGEIPASFGRFPKLQVLKLISNLFSGIVPSFLGNLSALRDLEIGYNPFKEGPLPWQLGNLSNLETLYISNASLIGSIPDSVGNLVSLKNLDLNSNYLSGEIPNSICGLKKVEQIVLFNNNLQGELPESLGNLTTLLRLDLGQNNLTGKLPHTIGSLCLISLRLNENLFYGEIPSSLALNPNLRYLALFANNFTGKLPQHFGLYSDLEEFDVSNNKLTGELPKHLCQGKRLQSLVLFNNKFSGTLPSQFGECRSLTIISMENNQLSGDVPSNFWIHPGLETLKMQYNMFSGSISNSISTAKRLSKLHLQGNNFSGMLPTGICELHLLMKFDVSKNLLTGEVPICITRLKMLEFLRLQENMFTGPIPSNFSFWHELTELNLSHNQFSGTIPSQLSYLPYLTYLDLSMNSLTGNVPPELVKLGLSVFNASRNKLYGEVPYVFSNPVFLSGLMENPGLCSPVIKEFPPCSKQNPFSVTAVIISAACFFIFVGFVLLFLKRKFLFFNGKSCKPSYKTTTFQIVGFSEEDIVPFLTRENLIGSGSSGQVYKVNLNNGEFVAAKKLWGGTQKLHTESLFKSEIDILGRIRHANIVKLLFSCSADDLMVLVYEYMENGSLGDVLHVNKCEELREWSTRLNIAVGAAQGLAYLHHGCVPPILHRDVKSNNILLDQDFLPRVADFGLAKTLQHEEGDVSATPRVAGSYGYIAPEYGYTHKVTEKVDVYSFGVVLMELITGKRPNDPSLGDNMDIVKWVTDIVFSSAEDQPIDLAHIIDPMLNLTTCDYEVIKNVLHVALLCTTPFPMNRPSMRRVVELLKELKLGRHN</sequence>
<dbReference type="Pfam" id="PF13855">
    <property type="entry name" value="LRR_8"/>
    <property type="match status" value="2"/>
</dbReference>
<dbReference type="InterPro" id="IPR008271">
    <property type="entry name" value="Ser/Thr_kinase_AS"/>
</dbReference>
<dbReference type="Proteomes" id="UP001497480">
    <property type="component" value="Unassembled WGS sequence"/>
</dbReference>
<dbReference type="FunFam" id="1.10.510.10:FF:000417">
    <property type="entry name" value="Leucine-rich repeat receptor-like protein kinase"/>
    <property type="match status" value="1"/>
</dbReference>
<comment type="catalytic activity">
    <reaction evidence="22">
        <text>L-seryl-[protein] + ATP = O-phospho-L-seryl-[protein] + ADP + H(+)</text>
        <dbReference type="Rhea" id="RHEA:17989"/>
        <dbReference type="Rhea" id="RHEA-COMP:9863"/>
        <dbReference type="Rhea" id="RHEA-COMP:11604"/>
        <dbReference type="ChEBI" id="CHEBI:15378"/>
        <dbReference type="ChEBI" id="CHEBI:29999"/>
        <dbReference type="ChEBI" id="CHEBI:30616"/>
        <dbReference type="ChEBI" id="CHEBI:83421"/>
        <dbReference type="ChEBI" id="CHEBI:456216"/>
        <dbReference type="EC" id="2.7.11.1"/>
    </reaction>
</comment>
<keyword evidence="16 23" id="KW-0067">ATP-binding</keyword>
<comment type="similarity">
    <text evidence="3">Belongs to the protein kinase superfamily. Ser/Thr protein kinase family.</text>
</comment>
<dbReference type="InterPro" id="IPR011009">
    <property type="entry name" value="Kinase-like_dom_sf"/>
</dbReference>
<protein>
    <recommendedName>
        <fullName evidence="5">non-specific serine/threonine protein kinase</fullName>
        <ecNumber evidence="5">2.7.11.1</ecNumber>
    </recommendedName>
</protein>
<keyword evidence="20" id="KW-0325">Glycoprotein</keyword>
<evidence type="ECO:0000256" key="25">
    <source>
        <dbReference type="SAM" id="SignalP"/>
    </source>
</evidence>
<evidence type="ECO:0000256" key="3">
    <source>
        <dbReference type="ARBA" id="ARBA00008684"/>
    </source>
</evidence>
<dbReference type="Pfam" id="PF00560">
    <property type="entry name" value="LRR_1"/>
    <property type="match status" value="6"/>
</dbReference>
<dbReference type="Gene3D" id="3.80.10.10">
    <property type="entry name" value="Ribonuclease Inhibitor"/>
    <property type="match status" value="3"/>
</dbReference>
<dbReference type="GO" id="GO:0006952">
    <property type="term" value="P:defense response"/>
    <property type="evidence" value="ECO:0007669"/>
    <property type="project" value="UniProtKB-ARBA"/>
</dbReference>
<evidence type="ECO:0000256" key="11">
    <source>
        <dbReference type="ARBA" id="ARBA00022692"/>
    </source>
</evidence>
<gene>
    <name evidence="27" type="ORF">LLUT_LOCUS13309</name>
</gene>
<evidence type="ECO:0000256" key="9">
    <source>
        <dbReference type="ARBA" id="ARBA00022614"/>
    </source>
</evidence>
<dbReference type="GO" id="GO:0009791">
    <property type="term" value="P:post-embryonic development"/>
    <property type="evidence" value="ECO:0007669"/>
    <property type="project" value="UniProtKB-ARBA"/>
</dbReference>
<reference evidence="27 28" key="1">
    <citation type="submission" date="2024-03" db="EMBL/GenBank/DDBJ databases">
        <authorList>
            <person name="Martinez-Hernandez J."/>
        </authorList>
    </citation>
    <scope>NUCLEOTIDE SEQUENCE [LARGE SCALE GENOMIC DNA]</scope>
</reference>
<keyword evidence="19" id="KW-0675">Receptor</keyword>
<evidence type="ECO:0000259" key="26">
    <source>
        <dbReference type="PROSITE" id="PS50011"/>
    </source>
</evidence>
<dbReference type="PANTHER" id="PTHR48053:SF159">
    <property type="entry name" value="PROTEIN KINASE DOMAIN-CONTAINING PROTEIN"/>
    <property type="match status" value="1"/>
</dbReference>
<evidence type="ECO:0000256" key="2">
    <source>
        <dbReference type="ARBA" id="ARBA00004479"/>
    </source>
</evidence>
<dbReference type="Gene3D" id="1.10.510.10">
    <property type="entry name" value="Transferase(Phosphotransferase) domain 1"/>
    <property type="match status" value="1"/>
</dbReference>
<dbReference type="PROSITE" id="PS50011">
    <property type="entry name" value="PROTEIN_KINASE_DOM"/>
    <property type="match status" value="1"/>
</dbReference>
<comment type="similarity">
    <text evidence="4">Belongs to the RLP family.</text>
</comment>
<dbReference type="PANTHER" id="PTHR48053">
    <property type="entry name" value="LEUCINE RICH REPEAT FAMILY PROTEIN, EXPRESSED"/>
    <property type="match status" value="1"/>
</dbReference>
<dbReference type="InterPro" id="IPR013210">
    <property type="entry name" value="LRR_N_plant-typ"/>
</dbReference>
<dbReference type="Gene3D" id="3.30.200.20">
    <property type="entry name" value="Phosphorylase Kinase, domain 1"/>
    <property type="match status" value="1"/>
</dbReference>
<proteinExistence type="inferred from homology"/>
<keyword evidence="13" id="KW-0677">Repeat</keyword>
<evidence type="ECO:0000313" key="27">
    <source>
        <dbReference type="EMBL" id="CAL0312249.1"/>
    </source>
</evidence>
<keyword evidence="17 24" id="KW-1133">Transmembrane helix</keyword>
<feature type="binding site" evidence="23">
    <location>
        <position position="717"/>
    </location>
    <ligand>
        <name>ATP</name>
        <dbReference type="ChEBI" id="CHEBI:30616"/>
    </ligand>
</feature>
<dbReference type="PROSITE" id="PS00108">
    <property type="entry name" value="PROTEIN_KINASE_ST"/>
    <property type="match status" value="1"/>
</dbReference>
<dbReference type="Pfam" id="PF08263">
    <property type="entry name" value="LRRNT_2"/>
    <property type="match status" value="1"/>
</dbReference>
<dbReference type="GO" id="GO:0005886">
    <property type="term" value="C:plasma membrane"/>
    <property type="evidence" value="ECO:0007669"/>
    <property type="project" value="UniProtKB-SubCell"/>
</dbReference>
<dbReference type="GO" id="GO:0051707">
    <property type="term" value="P:response to other organism"/>
    <property type="evidence" value="ECO:0007669"/>
    <property type="project" value="UniProtKB-ARBA"/>
</dbReference>
<keyword evidence="10" id="KW-0808">Transferase</keyword>